<evidence type="ECO:0000256" key="2">
    <source>
        <dbReference type="ARBA" id="ARBA00023002"/>
    </source>
</evidence>
<gene>
    <name evidence="3" type="ORF">RCOM_0850600</name>
</gene>
<dbReference type="GO" id="GO:0016628">
    <property type="term" value="F:oxidoreductase activity, acting on the CH-CH group of donors, NAD or NADP as acceptor"/>
    <property type="evidence" value="ECO:0007669"/>
    <property type="project" value="InterPro"/>
</dbReference>
<dbReference type="EMBL" id="EQ973817">
    <property type="protein sequence ID" value="EEF44876.1"/>
    <property type="molecule type" value="Genomic_DNA"/>
</dbReference>
<evidence type="ECO:0000313" key="3">
    <source>
        <dbReference type="EMBL" id="EEF44876.1"/>
    </source>
</evidence>
<dbReference type="InterPro" id="IPR011032">
    <property type="entry name" value="GroES-like_sf"/>
</dbReference>
<keyword evidence="4" id="KW-1185">Reference proteome</keyword>
<dbReference type="SUPFAM" id="SSF50129">
    <property type="entry name" value="GroES-like"/>
    <property type="match status" value="1"/>
</dbReference>
<sequence length="178" mass="19494">MLKDTETPLPARNLYAVSVALKECSPMSLSLIISIGDSRIVTTVAGYDVAGLVMKVGNQMKEEMKYMKILMRMLWNQSKNSSLAEYIAAEEKELLALKPKNLNFDEAEVLVESAAFFYDGIIVQHLKGPIQVQKFKTGEYERAVKDGGSTVAITGAIIPTAFIFGVTSDGSVLQKLNP</sequence>
<dbReference type="InParanoid" id="B9RUT3"/>
<organism evidence="3 4">
    <name type="scientific">Ricinus communis</name>
    <name type="common">Castor bean</name>
    <dbReference type="NCBI Taxonomy" id="3988"/>
    <lineage>
        <taxon>Eukaryota</taxon>
        <taxon>Viridiplantae</taxon>
        <taxon>Streptophyta</taxon>
        <taxon>Embryophyta</taxon>
        <taxon>Tracheophyta</taxon>
        <taxon>Spermatophyta</taxon>
        <taxon>Magnoliopsida</taxon>
        <taxon>eudicotyledons</taxon>
        <taxon>Gunneridae</taxon>
        <taxon>Pentapetalae</taxon>
        <taxon>rosids</taxon>
        <taxon>fabids</taxon>
        <taxon>Malpighiales</taxon>
        <taxon>Euphorbiaceae</taxon>
        <taxon>Acalyphoideae</taxon>
        <taxon>Acalypheae</taxon>
        <taxon>Ricinus</taxon>
    </lineage>
</organism>
<evidence type="ECO:0000313" key="4">
    <source>
        <dbReference type="Proteomes" id="UP000008311"/>
    </source>
</evidence>
<dbReference type="InterPro" id="IPR044626">
    <property type="entry name" value="AOR-like"/>
</dbReference>
<reference evidence="4" key="1">
    <citation type="journal article" date="2010" name="Nat. Biotechnol.">
        <title>Draft genome sequence of the oilseed species Ricinus communis.</title>
        <authorList>
            <person name="Chan A.P."/>
            <person name="Crabtree J."/>
            <person name="Zhao Q."/>
            <person name="Lorenzi H."/>
            <person name="Orvis J."/>
            <person name="Puiu D."/>
            <person name="Melake-Berhan A."/>
            <person name="Jones K.M."/>
            <person name="Redman J."/>
            <person name="Chen G."/>
            <person name="Cahoon E.B."/>
            <person name="Gedil M."/>
            <person name="Stanke M."/>
            <person name="Haas B.J."/>
            <person name="Wortman J.R."/>
            <person name="Fraser-Liggett C.M."/>
            <person name="Ravel J."/>
            <person name="Rabinowicz P.D."/>
        </authorList>
    </citation>
    <scope>NUCLEOTIDE SEQUENCE [LARGE SCALE GENOMIC DNA]</scope>
    <source>
        <strain evidence="4">cv. Hale</strain>
    </source>
</reference>
<dbReference type="PANTHER" id="PTHR44573:SF1">
    <property type="entry name" value="NADPH-DEPENDENT ALKENAL_ONE OXIDOREDUCTASE, CHLOROPLASTIC"/>
    <property type="match status" value="1"/>
</dbReference>
<keyword evidence="2" id="KW-0560">Oxidoreductase</keyword>
<name>B9RUT3_RICCO</name>
<dbReference type="Proteomes" id="UP000008311">
    <property type="component" value="Unassembled WGS sequence"/>
</dbReference>
<protein>
    <submittedName>
        <fullName evidence="3">Uncharacterized protein</fullName>
    </submittedName>
</protein>
<evidence type="ECO:0000256" key="1">
    <source>
        <dbReference type="ARBA" id="ARBA00010371"/>
    </source>
</evidence>
<accession>B9RUT3</accession>
<dbReference type="STRING" id="3988.B9RUT3"/>
<dbReference type="Gene3D" id="3.90.180.10">
    <property type="entry name" value="Medium-chain alcohol dehydrogenases, catalytic domain"/>
    <property type="match status" value="1"/>
</dbReference>
<dbReference type="AlphaFoldDB" id="B9RUT3"/>
<dbReference type="PANTHER" id="PTHR44573">
    <property type="entry name" value="NADPH-DEPENDENT ALKENAL/ONE OXIDOREDUCTASE, CHLOROPLASTIC"/>
    <property type="match status" value="1"/>
</dbReference>
<comment type="similarity">
    <text evidence="1">Belongs to the zinc-containing alcohol dehydrogenase family. Quinone oxidoreductase subfamily.</text>
</comment>
<proteinExistence type="inferred from homology"/>
<dbReference type="eggNOG" id="KOG1198">
    <property type="taxonomic scope" value="Eukaryota"/>
</dbReference>